<proteinExistence type="predicted"/>
<comment type="caution">
    <text evidence="1">The sequence shown here is derived from an EMBL/GenBank/DDBJ whole genome shotgun (WGS) entry which is preliminary data.</text>
</comment>
<gene>
    <name evidence="1" type="ORF">FIE12Z_7484</name>
</gene>
<dbReference type="EMBL" id="PXXK01000215">
    <property type="protein sequence ID" value="RFN48264.1"/>
    <property type="molecule type" value="Genomic_DNA"/>
</dbReference>
<dbReference type="Pfam" id="PF11937">
    <property type="entry name" value="DUF3455"/>
    <property type="match status" value="1"/>
</dbReference>
<dbReference type="PANTHER" id="PTHR35567:SF3">
    <property type="entry name" value="MALATE DEHYDROGENASE"/>
    <property type="match status" value="1"/>
</dbReference>
<keyword evidence="2" id="KW-1185">Reference proteome</keyword>
<reference evidence="1 2" key="1">
    <citation type="journal article" date="2018" name="PLoS Pathog.">
        <title>Evolution of structural diversity of trichothecenes, a family of toxins produced by plant pathogenic and entomopathogenic fungi.</title>
        <authorList>
            <person name="Proctor R.H."/>
            <person name="McCormick S.P."/>
            <person name="Kim H.S."/>
            <person name="Cardoza R.E."/>
            <person name="Stanley A.M."/>
            <person name="Lindo L."/>
            <person name="Kelly A."/>
            <person name="Brown D.W."/>
            <person name="Lee T."/>
            <person name="Vaughan M.M."/>
            <person name="Alexander N.J."/>
            <person name="Busman M."/>
            <person name="Gutierrez S."/>
        </authorList>
    </citation>
    <scope>NUCLEOTIDE SEQUENCE [LARGE SCALE GENOMIC DNA]</scope>
    <source>
        <strain evidence="1 2">NRRL 13405</strain>
    </source>
</reference>
<dbReference type="AlphaFoldDB" id="A0A395MJZ4"/>
<protein>
    <submittedName>
        <fullName evidence="1">Uncharacterized protein</fullName>
    </submittedName>
</protein>
<organism evidence="1 2">
    <name type="scientific">Fusarium flagelliforme</name>
    <dbReference type="NCBI Taxonomy" id="2675880"/>
    <lineage>
        <taxon>Eukaryota</taxon>
        <taxon>Fungi</taxon>
        <taxon>Dikarya</taxon>
        <taxon>Ascomycota</taxon>
        <taxon>Pezizomycotina</taxon>
        <taxon>Sordariomycetes</taxon>
        <taxon>Hypocreomycetidae</taxon>
        <taxon>Hypocreales</taxon>
        <taxon>Nectriaceae</taxon>
        <taxon>Fusarium</taxon>
        <taxon>Fusarium incarnatum-equiseti species complex</taxon>
    </lineage>
</organism>
<accession>A0A395MJZ4</accession>
<dbReference type="InterPro" id="IPR021851">
    <property type="entry name" value="DUF3455"/>
</dbReference>
<evidence type="ECO:0000313" key="2">
    <source>
        <dbReference type="Proteomes" id="UP000265631"/>
    </source>
</evidence>
<sequence length="189" mass="20484">MIVMGAHKGFITTGRLKIIHRFLPREVGTLLTYYLWLVLPFWEDIQANEWASLPSAVLNTGKVPLNRNGDGGALSSNPSPKKQSLKVKSLHRNIPYLGRHSFNAAGVPTFNLGKVNQLLVAKKIEGIKAPFSAPVGPEGTGAVDWLYLGNTGGSRGVSRVYRVLTAGGTSHGCKAKGMNSTSYTALYWF</sequence>
<dbReference type="OrthoDB" id="1859733at2759"/>
<evidence type="ECO:0000313" key="1">
    <source>
        <dbReference type="EMBL" id="RFN48264.1"/>
    </source>
</evidence>
<dbReference type="PANTHER" id="PTHR35567">
    <property type="entry name" value="MALATE DEHYDROGENASE (AFU_ORTHOLOGUE AFUA_2G13800)"/>
    <property type="match status" value="1"/>
</dbReference>
<dbReference type="Proteomes" id="UP000265631">
    <property type="component" value="Unassembled WGS sequence"/>
</dbReference>
<name>A0A395MJZ4_9HYPO</name>